<geneLocation type="plasmid" evidence="2">
    <name>pKPX-2</name>
</geneLocation>
<keyword evidence="1" id="KW-0472">Membrane</keyword>
<feature type="transmembrane region" description="Helical" evidence="1">
    <location>
        <begin position="58"/>
        <end position="75"/>
    </location>
</feature>
<dbReference type="EMBL" id="AP012056">
    <property type="protein sequence ID" value="BAN19508.1"/>
    <property type="molecule type" value="Genomic_DNA"/>
</dbReference>
<sequence>MKCTGFHIVRESSNKKEKTMFKYFILRKQQQLFCYFCGIVLAMVLMLLFPSVFRGSGFYLLLSSVALFWAGLALYTRHIDRMRKPEVSPLVSIRDGNQVVAEVPRHEKARLEWEIFRDDEVFRQQRWELTGLTGRVISRGLLYTPAVMLVGIGILAWGSPQGAIQLINALRNMPAAELVHQIGFVLCLVLQISVISVLIADVVAGRGLPNVFRRVLLDRLPAEFCLIRKGTER</sequence>
<feature type="transmembrane region" description="Helical" evidence="1">
    <location>
        <begin position="32"/>
        <end position="52"/>
    </location>
</feature>
<proteinExistence type="predicted"/>
<accession>R4WBT6</accession>
<organism evidence="2">
    <name type="scientific">Klebsiella pneumoniae subsp. pneumoniae KPX</name>
    <dbReference type="NCBI Taxonomy" id="990925"/>
    <lineage>
        <taxon>Bacteria</taxon>
        <taxon>Pseudomonadati</taxon>
        <taxon>Pseudomonadota</taxon>
        <taxon>Gammaproteobacteria</taxon>
        <taxon>Enterobacterales</taxon>
        <taxon>Enterobacteriaceae</taxon>
        <taxon>Klebsiella/Raoultella group</taxon>
        <taxon>Klebsiella</taxon>
        <taxon>Klebsiella pneumoniae complex</taxon>
    </lineage>
</organism>
<keyword evidence="1" id="KW-1133">Transmembrane helix</keyword>
<evidence type="ECO:0000313" key="2">
    <source>
        <dbReference type="EMBL" id="BAN19508.1"/>
    </source>
</evidence>
<feature type="transmembrane region" description="Helical" evidence="1">
    <location>
        <begin position="178"/>
        <end position="204"/>
    </location>
</feature>
<feature type="transmembrane region" description="Helical" evidence="1">
    <location>
        <begin position="140"/>
        <end position="158"/>
    </location>
</feature>
<evidence type="ECO:0000256" key="1">
    <source>
        <dbReference type="SAM" id="Phobius"/>
    </source>
</evidence>
<keyword evidence="2" id="KW-0614">Plasmid</keyword>
<keyword evidence="1" id="KW-0812">Transmembrane</keyword>
<protein>
    <submittedName>
        <fullName evidence="2">Uncharacterized protein</fullName>
    </submittedName>
</protein>
<gene>
    <name evidence="2" type="ORF">KPX_B0068</name>
</gene>
<reference evidence="2" key="1">
    <citation type="journal article" date="2013" name="PLoS ONE">
        <title>Copy Number Change of the NDM-1 Sequence in a Multidrug-Resistant Klebsiella pneumoniae Clinical Isolate.</title>
        <authorList>
            <person name="Huang T.W."/>
            <person name="Chen T.L."/>
            <person name="Chen Y.T."/>
            <person name="Lauderdale T.L."/>
            <person name="Liao T.L."/>
            <person name="Lee Y.T."/>
            <person name="Chen C.P."/>
            <person name="Liu Y.M."/>
            <person name="Lin A.C."/>
            <person name="Chang Y.H."/>
            <person name="Wu K.M."/>
            <person name="Kirby R."/>
            <person name="Lai J.F."/>
            <person name="Tan M.C."/>
            <person name="Siu L.K."/>
            <person name="Chang C.M."/>
            <person name="Fung C.P."/>
            <person name="Tsai S.F."/>
        </authorList>
    </citation>
    <scope>NUCLEOTIDE SEQUENCE</scope>
    <source>
        <strain evidence="2">KPX</strain>
        <plasmid evidence="2">pKPX-2</plasmid>
    </source>
</reference>
<dbReference type="AlphaFoldDB" id="R4WBT6"/>
<name>R4WBT6_KLEPN</name>